<accession>A6TV59</accession>
<dbReference type="Proteomes" id="UP000001572">
    <property type="component" value="Chromosome"/>
</dbReference>
<evidence type="ECO:0000313" key="2">
    <source>
        <dbReference type="Proteomes" id="UP000001572"/>
    </source>
</evidence>
<dbReference type="EMBL" id="CP000724">
    <property type="protein sequence ID" value="ABR50077.1"/>
    <property type="molecule type" value="Genomic_DNA"/>
</dbReference>
<dbReference type="AlphaFoldDB" id="A6TV59"/>
<name>A6TV59_ALKMQ</name>
<keyword evidence="2" id="KW-1185">Reference proteome</keyword>
<protein>
    <submittedName>
        <fullName evidence="1">Uncharacterized protein</fullName>
    </submittedName>
</protein>
<dbReference type="HOGENOM" id="CLU_3354152_0_0_9"/>
<organism evidence="1 2">
    <name type="scientific">Alkaliphilus metalliredigens (strain QYMF)</name>
    <dbReference type="NCBI Taxonomy" id="293826"/>
    <lineage>
        <taxon>Bacteria</taxon>
        <taxon>Bacillati</taxon>
        <taxon>Bacillota</taxon>
        <taxon>Clostridia</taxon>
        <taxon>Peptostreptococcales</taxon>
        <taxon>Natronincolaceae</taxon>
        <taxon>Alkaliphilus</taxon>
    </lineage>
</organism>
<dbReference type="KEGG" id="amt:Amet_3995"/>
<sequence>MKPDLSREKRLVDRMSVSAGVYLDVGYTKQFIDENE</sequence>
<proteinExistence type="predicted"/>
<dbReference type="STRING" id="293826.Amet_3995"/>
<gene>
    <name evidence="1" type="ordered locus">Amet_3995</name>
</gene>
<reference evidence="2" key="1">
    <citation type="journal article" date="2016" name="Genome Announc.">
        <title>Complete genome sequence of Alkaliphilus metalliredigens strain QYMF, an alkaliphilic and metal-reducing bacterium isolated from borax-contaminated leachate ponds.</title>
        <authorList>
            <person name="Hwang C."/>
            <person name="Copeland A."/>
            <person name="Lucas S."/>
            <person name="Lapidus A."/>
            <person name="Barry K."/>
            <person name="Detter J.C."/>
            <person name="Glavina Del Rio T."/>
            <person name="Hammon N."/>
            <person name="Israni S."/>
            <person name="Dalin E."/>
            <person name="Tice H."/>
            <person name="Pitluck S."/>
            <person name="Chertkov O."/>
            <person name="Brettin T."/>
            <person name="Bruce D."/>
            <person name="Han C."/>
            <person name="Schmutz J."/>
            <person name="Larimer F."/>
            <person name="Land M.L."/>
            <person name="Hauser L."/>
            <person name="Kyrpides N."/>
            <person name="Mikhailova N."/>
            <person name="Ye Q."/>
            <person name="Zhou J."/>
            <person name="Richardson P."/>
            <person name="Fields M.W."/>
        </authorList>
    </citation>
    <scope>NUCLEOTIDE SEQUENCE [LARGE SCALE GENOMIC DNA]</scope>
    <source>
        <strain evidence="2">QYMF</strain>
    </source>
</reference>
<evidence type="ECO:0000313" key="1">
    <source>
        <dbReference type="EMBL" id="ABR50077.1"/>
    </source>
</evidence>